<keyword evidence="1" id="KW-0472">Membrane</keyword>
<proteinExistence type="predicted"/>
<keyword evidence="1" id="KW-1133">Transmembrane helix</keyword>
<reference evidence="2" key="2">
    <citation type="journal article" date="2015" name="Data Brief">
        <title>Shoot transcriptome of the giant reed, Arundo donax.</title>
        <authorList>
            <person name="Barrero R.A."/>
            <person name="Guerrero F.D."/>
            <person name="Moolhuijzen P."/>
            <person name="Goolsby J.A."/>
            <person name="Tidwell J."/>
            <person name="Bellgard S.E."/>
            <person name="Bellgard M.I."/>
        </authorList>
    </citation>
    <scope>NUCLEOTIDE SEQUENCE</scope>
    <source>
        <tissue evidence="2">Shoot tissue taken approximately 20 cm above the soil surface</tissue>
    </source>
</reference>
<reference evidence="2" key="1">
    <citation type="submission" date="2014-09" db="EMBL/GenBank/DDBJ databases">
        <authorList>
            <person name="Magalhaes I.L.F."/>
            <person name="Oliveira U."/>
            <person name="Santos F.R."/>
            <person name="Vidigal T.H.D.A."/>
            <person name="Brescovit A.D."/>
            <person name="Santos A.J."/>
        </authorList>
    </citation>
    <scope>NUCLEOTIDE SEQUENCE</scope>
    <source>
        <tissue evidence="2">Shoot tissue taken approximately 20 cm above the soil surface</tissue>
    </source>
</reference>
<accession>A0A0A9G2F1</accession>
<protein>
    <submittedName>
        <fullName evidence="2">Uncharacterized protein</fullName>
    </submittedName>
</protein>
<dbReference type="AlphaFoldDB" id="A0A0A9G2F1"/>
<organism evidence="2">
    <name type="scientific">Arundo donax</name>
    <name type="common">Giant reed</name>
    <name type="synonym">Donax arundinaceus</name>
    <dbReference type="NCBI Taxonomy" id="35708"/>
    <lineage>
        <taxon>Eukaryota</taxon>
        <taxon>Viridiplantae</taxon>
        <taxon>Streptophyta</taxon>
        <taxon>Embryophyta</taxon>
        <taxon>Tracheophyta</taxon>
        <taxon>Spermatophyta</taxon>
        <taxon>Magnoliopsida</taxon>
        <taxon>Liliopsida</taxon>
        <taxon>Poales</taxon>
        <taxon>Poaceae</taxon>
        <taxon>PACMAD clade</taxon>
        <taxon>Arundinoideae</taxon>
        <taxon>Arundineae</taxon>
        <taxon>Arundo</taxon>
    </lineage>
</organism>
<dbReference type="EMBL" id="GBRH01178626">
    <property type="protein sequence ID" value="JAE19270.1"/>
    <property type="molecule type" value="Transcribed_RNA"/>
</dbReference>
<keyword evidence="1" id="KW-0812">Transmembrane</keyword>
<sequence length="36" mass="4373">MVSGLCLIYLRLAMLRFLLILFCIMILIFPLWLYEH</sequence>
<name>A0A0A9G2F1_ARUDO</name>
<evidence type="ECO:0000313" key="2">
    <source>
        <dbReference type="EMBL" id="JAE19270.1"/>
    </source>
</evidence>
<feature type="transmembrane region" description="Helical" evidence="1">
    <location>
        <begin position="12"/>
        <end position="34"/>
    </location>
</feature>
<evidence type="ECO:0000256" key="1">
    <source>
        <dbReference type="SAM" id="Phobius"/>
    </source>
</evidence>